<protein>
    <submittedName>
        <fullName evidence="2">Queuine tRNA-ribosyltransferase catalytic subunit 1</fullName>
    </submittedName>
</protein>
<evidence type="ECO:0000256" key="1">
    <source>
        <dbReference type="SAM" id="SignalP"/>
    </source>
</evidence>
<gene>
    <name evidence="2" type="ORF">H4Q32_011507</name>
</gene>
<sequence length="112" mass="13180">MAFKVFFFFFFFFFFLKEKKSDILFGPNENVVFNFDFGFLNTCNTQCARNLGVLFHSSLKFDKQLSAVVKSCFYQLRLLSKVKHFLSRKNFETAIHDFVTSRLIVICLQSSP</sequence>
<dbReference type="EMBL" id="JACTAM010000017">
    <property type="protein sequence ID" value="KAI2654725.1"/>
    <property type="molecule type" value="Genomic_DNA"/>
</dbReference>
<keyword evidence="1" id="KW-0732">Signal</keyword>
<reference evidence="2 3" key="1">
    <citation type="submission" date="2022-01" db="EMBL/GenBank/DDBJ databases">
        <title>A high-quality chromosome-level genome assembly of rohu carp, Labeo rohita.</title>
        <authorList>
            <person name="Arick M.A. II"/>
            <person name="Hsu C.-Y."/>
            <person name="Magbanua Z."/>
            <person name="Pechanova O."/>
            <person name="Grover C."/>
            <person name="Miller E."/>
            <person name="Thrash A."/>
            <person name="Ezzel L."/>
            <person name="Alam S."/>
            <person name="Benzie J."/>
            <person name="Hamilton M."/>
            <person name="Karsi A."/>
            <person name="Lawrence M.L."/>
            <person name="Peterson D.G."/>
        </authorList>
    </citation>
    <scope>NUCLEOTIDE SEQUENCE [LARGE SCALE GENOMIC DNA]</scope>
    <source>
        <strain evidence="3">BAU-BD-2019</strain>
        <tissue evidence="2">Blood</tissue>
    </source>
</reference>
<comment type="caution">
    <text evidence="2">The sequence shown here is derived from an EMBL/GenBank/DDBJ whole genome shotgun (WGS) entry which is preliminary data.</text>
</comment>
<feature type="signal peptide" evidence="1">
    <location>
        <begin position="1"/>
        <end position="21"/>
    </location>
</feature>
<feature type="chain" id="PRO_5045396381" evidence="1">
    <location>
        <begin position="22"/>
        <end position="112"/>
    </location>
</feature>
<dbReference type="Proteomes" id="UP000830375">
    <property type="component" value="Unassembled WGS sequence"/>
</dbReference>
<evidence type="ECO:0000313" key="3">
    <source>
        <dbReference type="Proteomes" id="UP000830375"/>
    </source>
</evidence>
<evidence type="ECO:0000313" key="2">
    <source>
        <dbReference type="EMBL" id="KAI2654725.1"/>
    </source>
</evidence>
<organism evidence="2 3">
    <name type="scientific">Labeo rohita</name>
    <name type="common">Indian major carp</name>
    <name type="synonym">Cyprinus rohita</name>
    <dbReference type="NCBI Taxonomy" id="84645"/>
    <lineage>
        <taxon>Eukaryota</taxon>
        <taxon>Metazoa</taxon>
        <taxon>Chordata</taxon>
        <taxon>Craniata</taxon>
        <taxon>Vertebrata</taxon>
        <taxon>Euteleostomi</taxon>
        <taxon>Actinopterygii</taxon>
        <taxon>Neopterygii</taxon>
        <taxon>Teleostei</taxon>
        <taxon>Ostariophysi</taxon>
        <taxon>Cypriniformes</taxon>
        <taxon>Cyprinidae</taxon>
        <taxon>Labeoninae</taxon>
        <taxon>Labeonini</taxon>
        <taxon>Labeo</taxon>
    </lineage>
</organism>
<name>A0ABQ8LVT2_LABRO</name>
<proteinExistence type="predicted"/>
<keyword evidence="3" id="KW-1185">Reference proteome</keyword>
<accession>A0ABQ8LVT2</accession>